<dbReference type="AlphaFoldDB" id="A0A0B0NF52"/>
<gene>
    <name evidence="1" type="ORF">F383_09570</name>
</gene>
<organism evidence="1 2">
    <name type="scientific">Gossypium arboreum</name>
    <name type="common">Tree cotton</name>
    <name type="synonym">Gossypium nanking</name>
    <dbReference type="NCBI Taxonomy" id="29729"/>
    <lineage>
        <taxon>Eukaryota</taxon>
        <taxon>Viridiplantae</taxon>
        <taxon>Streptophyta</taxon>
        <taxon>Embryophyta</taxon>
        <taxon>Tracheophyta</taxon>
        <taxon>Spermatophyta</taxon>
        <taxon>Magnoliopsida</taxon>
        <taxon>eudicotyledons</taxon>
        <taxon>Gunneridae</taxon>
        <taxon>Pentapetalae</taxon>
        <taxon>rosids</taxon>
        <taxon>malvids</taxon>
        <taxon>Malvales</taxon>
        <taxon>Malvaceae</taxon>
        <taxon>Malvoideae</taxon>
        <taxon>Gossypium</taxon>
    </lineage>
</organism>
<evidence type="ECO:0000313" key="1">
    <source>
        <dbReference type="EMBL" id="KHG10434.1"/>
    </source>
</evidence>
<sequence>MSIRYIIAMGPGPDLIKSPCRQASIGDPVTSKASITLSLKTLV</sequence>
<accession>A0A0B0NF52</accession>
<evidence type="ECO:0000313" key="2">
    <source>
        <dbReference type="Proteomes" id="UP000032142"/>
    </source>
</evidence>
<proteinExistence type="predicted"/>
<dbReference type="EMBL" id="KN393892">
    <property type="protein sequence ID" value="KHG10434.1"/>
    <property type="molecule type" value="Genomic_DNA"/>
</dbReference>
<protein>
    <submittedName>
        <fullName evidence="1">Uncharacterized protein</fullName>
    </submittedName>
</protein>
<keyword evidence="2" id="KW-1185">Reference proteome</keyword>
<dbReference type="Proteomes" id="UP000032142">
    <property type="component" value="Unassembled WGS sequence"/>
</dbReference>
<name>A0A0B0NF52_GOSAR</name>
<reference evidence="2" key="1">
    <citation type="submission" date="2014-09" db="EMBL/GenBank/DDBJ databases">
        <authorList>
            <person name="Mudge J."/>
            <person name="Ramaraj T."/>
            <person name="Lindquist I.E."/>
            <person name="Bharti A.K."/>
            <person name="Sundararajan A."/>
            <person name="Cameron C.T."/>
            <person name="Woodward J.E."/>
            <person name="May G.D."/>
            <person name="Brubaker C."/>
            <person name="Broadhvest J."/>
            <person name="Wilkins T.A."/>
        </authorList>
    </citation>
    <scope>NUCLEOTIDE SEQUENCE</scope>
    <source>
        <strain evidence="2">cv. AKA8401</strain>
    </source>
</reference>